<keyword evidence="11" id="KW-1185">Reference proteome</keyword>
<evidence type="ECO:0000256" key="3">
    <source>
        <dbReference type="ARBA" id="ARBA00022723"/>
    </source>
</evidence>
<dbReference type="Proteomes" id="UP000509303">
    <property type="component" value="Chromosome"/>
</dbReference>
<dbReference type="PANTHER" id="PTHR43880:SF12">
    <property type="entry name" value="ALCOHOL DEHYDROGENASE CLASS-3"/>
    <property type="match status" value="1"/>
</dbReference>
<dbReference type="InterPro" id="IPR013154">
    <property type="entry name" value="ADH-like_N"/>
</dbReference>
<dbReference type="InterPro" id="IPR036291">
    <property type="entry name" value="NAD(P)-bd_dom_sf"/>
</dbReference>
<dbReference type="GO" id="GO:0008270">
    <property type="term" value="F:zinc ion binding"/>
    <property type="evidence" value="ECO:0007669"/>
    <property type="project" value="InterPro"/>
</dbReference>
<proteinExistence type="inferred from homology"/>
<dbReference type="GO" id="GO:0051903">
    <property type="term" value="F:S-(hydroxymethyl)glutathione dehydrogenase [NAD(P)+] activity"/>
    <property type="evidence" value="ECO:0007669"/>
    <property type="project" value="TreeGrafter"/>
</dbReference>
<evidence type="ECO:0000256" key="1">
    <source>
        <dbReference type="ARBA" id="ARBA00001947"/>
    </source>
</evidence>
<evidence type="ECO:0000259" key="8">
    <source>
        <dbReference type="SMART" id="SM00829"/>
    </source>
</evidence>
<evidence type="ECO:0000256" key="6">
    <source>
        <dbReference type="ARBA" id="ARBA00023027"/>
    </source>
</evidence>
<evidence type="ECO:0000313" key="11">
    <source>
        <dbReference type="Proteomes" id="UP000509303"/>
    </source>
</evidence>
<reference evidence="9 11" key="1">
    <citation type="submission" date="2020-06" db="EMBL/GenBank/DDBJ databases">
        <title>Genome mining for natural products.</title>
        <authorList>
            <person name="Zhang B."/>
            <person name="Shi J."/>
            <person name="Ge H."/>
        </authorList>
    </citation>
    <scope>NUCLEOTIDE SEQUENCE [LARGE SCALE GENOMIC DNA]</scope>
    <source>
        <strain evidence="9 11">NA00687</strain>
    </source>
</reference>
<organism evidence="9 11">
    <name type="scientific">Streptomyces buecherae</name>
    <dbReference type="NCBI Taxonomy" id="2763006"/>
    <lineage>
        <taxon>Bacteria</taxon>
        <taxon>Bacillati</taxon>
        <taxon>Actinomycetota</taxon>
        <taxon>Actinomycetes</taxon>
        <taxon>Kitasatosporales</taxon>
        <taxon>Streptomycetaceae</taxon>
        <taxon>Streptomyces</taxon>
    </lineage>
</organism>
<sequence length="363" mass="37549">MSRAAILRDSPGDPQLENVSYSLPQGSEVLIRTAAAGICASDIQVCDGRIPTPLPVILGHEATGVIEAVGPDVGRLCPGDRVLVCQSSFCGHCEYCLKGLVSLCRSPGLRTRADGTPRVTAGGGALHTGSGIGAFGEHMLVHERSVLQLPDSVSLEAATMLGCAVTTGMGAVLRTARVPAGATVAVVGAGGIGLSCVQGARIAGASRIIAVDRRADRLTTAASLGATDVLHVMDDDPVETVKELTGGGVEFSFEAVGISSTVEQAFRMLRMGGTCTVIGIVPKTTPIRLKASALLAERRIQGSANGSNKFHLDVPRYLALHEQGRLKLDELIGATVALDALKEAFGAAREGRHTRTIVSFDGP</sequence>
<dbReference type="Pfam" id="PF08240">
    <property type="entry name" value="ADH_N"/>
    <property type="match status" value="1"/>
</dbReference>
<evidence type="ECO:0000256" key="2">
    <source>
        <dbReference type="ARBA" id="ARBA00008072"/>
    </source>
</evidence>
<dbReference type="GO" id="GO:0046294">
    <property type="term" value="P:formaldehyde catabolic process"/>
    <property type="evidence" value="ECO:0007669"/>
    <property type="project" value="TreeGrafter"/>
</dbReference>
<dbReference type="InterPro" id="IPR013149">
    <property type="entry name" value="ADH-like_C"/>
</dbReference>
<dbReference type="SUPFAM" id="SSF50129">
    <property type="entry name" value="GroES-like"/>
    <property type="match status" value="1"/>
</dbReference>
<evidence type="ECO:0000313" key="10">
    <source>
        <dbReference type="EMBL" id="QKW54112.1"/>
    </source>
</evidence>
<accession>A0A7H8N2J9</accession>
<name>A0A7H8N2J9_9ACTN</name>
<keyword evidence="3 7" id="KW-0479">Metal-binding</keyword>
<keyword evidence="6" id="KW-0520">NAD</keyword>
<dbReference type="EMBL" id="CP054929">
    <property type="protein sequence ID" value="QKW48218.1"/>
    <property type="molecule type" value="Genomic_DNA"/>
</dbReference>
<comment type="cofactor">
    <cofactor evidence="1 7">
        <name>Zn(2+)</name>
        <dbReference type="ChEBI" id="CHEBI:29105"/>
    </cofactor>
</comment>
<evidence type="ECO:0000313" key="9">
    <source>
        <dbReference type="EMBL" id="QKW48218.1"/>
    </source>
</evidence>
<dbReference type="SUPFAM" id="SSF51735">
    <property type="entry name" value="NAD(P)-binding Rossmann-fold domains"/>
    <property type="match status" value="1"/>
</dbReference>
<comment type="similarity">
    <text evidence="2 7">Belongs to the zinc-containing alcohol dehydrogenase family.</text>
</comment>
<dbReference type="PANTHER" id="PTHR43880">
    <property type="entry name" value="ALCOHOL DEHYDROGENASE"/>
    <property type="match status" value="1"/>
</dbReference>
<dbReference type="Gene3D" id="3.40.50.720">
    <property type="entry name" value="NAD(P)-binding Rossmann-like Domain"/>
    <property type="match status" value="1"/>
</dbReference>
<gene>
    <name evidence="9" type="ORF">HUT08_00150</name>
    <name evidence="10" type="ORF">HUT08_36275</name>
</gene>
<evidence type="ECO:0000256" key="4">
    <source>
        <dbReference type="ARBA" id="ARBA00022833"/>
    </source>
</evidence>
<dbReference type="FunFam" id="3.40.50.720:FF:000003">
    <property type="entry name" value="S-(hydroxymethyl)glutathione dehydrogenase"/>
    <property type="match status" value="1"/>
</dbReference>
<dbReference type="AlphaFoldDB" id="A0A7H8N2J9"/>
<dbReference type="InterPro" id="IPR002328">
    <property type="entry name" value="ADH_Zn_CS"/>
</dbReference>
<dbReference type="GO" id="GO:0005829">
    <property type="term" value="C:cytosol"/>
    <property type="evidence" value="ECO:0007669"/>
    <property type="project" value="TreeGrafter"/>
</dbReference>
<dbReference type="InterPro" id="IPR020843">
    <property type="entry name" value="ER"/>
</dbReference>
<dbReference type="SMART" id="SM00829">
    <property type="entry name" value="PKS_ER"/>
    <property type="match status" value="1"/>
</dbReference>
<dbReference type="Gene3D" id="3.90.180.10">
    <property type="entry name" value="Medium-chain alcohol dehydrogenases, catalytic domain"/>
    <property type="match status" value="1"/>
</dbReference>
<dbReference type="Pfam" id="PF00107">
    <property type="entry name" value="ADH_zinc_N"/>
    <property type="match status" value="1"/>
</dbReference>
<dbReference type="InterPro" id="IPR011032">
    <property type="entry name" value="GroES-like_sf"/>
</dbReference>
<keyword evidence="4 7" id="KW-0862">Zinc</keyword>
<dbReference type="PROSITE" id="PS00059">
    <property type="entry name" value="ADH_ZINC"/>
    <property type="match status" value="1"/>
</dbReference>
<evidence type="ECO:0000256" key="5">
    <source>
        <dbReference type="ARBA" id="ARBA00023002"/>
    </source>
</evidence>
<keyword evidence="5" id="KW-0560">Oxidoreductase</keyword>
<protein>
    <submittedName>
        <fullName evidence="9">Zinc-binding dehydrogenase</fullName>
    </submittedName>
</protein>
<evidence type="ECO:0000256" key="7">
    <source>
        <dbReference type="RuleBase" id="RU361277"/>
    </source>
</evidence>
<dbReference type="EMBL" id="CP054929">
    <property type="protein sequence ID" value="QKW54112.1"/>
    <property type="molecule type" value="Genomic_DNA"/>
</dbReference>
<feature type="domain" description="Enoyl reductase (ER)" evidence="8">
    <location>
        <begin position="9"/>
        <end position="358"/>
    </location>
</feature>